<evidence type="ECO:0000256" key="3">
    <source>
        <dbReference type="ARBA" id="ARBA00038211"/>
    </source>
</evidence>
<keyword evidence="5" id="KW-1185">Reference proteome</keyword>
<dbReference type="Proteomes" id="UP000183832">
    <property type="component" value="Unassembled WGS sequence"/>
</dbReference>
<keyword evidence="1" id="KW-0594">Phospholipid biosynthesis</keyword>
<dbReference type="EMBL" id="CVRI01000047">
    <property type="protein sequence ID" value="CRK97680.1"/>
    <property type="molecule type" value="Genomic_DNA"/>
</dbReference>
<dbReference type="Pfam" id="PF01633">
    <property type="entry name" value="Choline_kinase"/>
    <property type="match status" value="1"/>
</dbReference>
<dbReference type="PANTHER" id="PTHR22603">
    <property type="entry name" value="CHOLINE/ETHANOALAMINE KINASE"/>
    <property type="match status" value="1"/>
</dbReference>
<evidence type="ECO:0000256" key="1">
    <source>
        <dbReference type="ARBA" id="ARBA00023209"/>
    </source>
</evidence>
<sequence length="466" mass="54199">MNRSKLLVATKSQSEMRDVATRICREYLSGAWKTISSEEIQVKRISLPTTNNDNSCGSITSKRTRKDSYHNQNLIEPTPCSVLLRIYGQTHGEHALETMLTESVVFTLLSERQLGPKLHGIFPGGRIEQYIPARALTTSELACNQISMKIAEKMSEIHSLDIPVSKEPDWLFLTLNRWLNNLDTIMKDVKNNNNMMESPEDLSVKLSQIDFRKEVQWLRIVIESEAYPVVFCHNDLQEGNILFREKNFLPNTSSYVSESGNDIRSLNDLSPMAISNSDVEKTQSIVDKACLRKRSLDESNNSIVNPNKIDDFEKENGNPELMIIDFEYCAYNYRAFDIANHFLEWTYDYTNEKFPYFYHIREKYPNANQMDKFLTVYLKGRSGDFTMEEEKKKLIEEISLFTLASHMFWGVWAIVNINQDIEFGYWNYANVRISEYFAAKERYLKLKPHKRDICDLQTRHGECVKN</sequence>
<dbReference type="GO" id="GO:0006646">
    <property type="term" value="P:phosphatidylethanolamine biosynthetic process"/>
    <property type="evidence" value="ECO:0007669"/>
    <property type="project" value="TreeGrafter"/>
</dbReference>
<accession>A0A1J1IBS5</accession>
<name>A0A1J1IBS5_9DIPT</name>
<dbReference type="Gene3D" id="3.90.1200.10">
    <property type="match status" value="1"/>
</dbReference>
<dbReference type="Gene3D" id="3.30.200.20">
    <property type="entry name" value="Phosphorylase Kinase, domain 1"/>
    <property type="match status" value="1"/>
</dbReference>
<evidence type="ECO:0000313" key="5">
    <source>
        <dbReference type="Proteomes" id="UP000183832"/>
    </source>
</evidence>
<dbReference type="GO" id="GO:0004103">
    <property type="term" value="F:choline kinase activity"/>
    <property type="evidence" value="ECO:0007669"/>
    <property type="project" value="TreeGrafter"/>
</dbReference>
<comment type="similarity">
    <text evidence="3">Belongs to the choline/ethanolamine kinase family.</text>
</comment>
<gene>
    <name evidence="4" type="primary">putative Choline kinase alpha</name>
    <name evidence="4" type="ORF">CLUMA_CG011060</name>
</gene>
<evidence type="ECO:0000313" key="4">
    <source>
        <dbReference type="EMBL" id="CRK97680.1"/>
    </source>
</evidence>
<keyword evidence="1" id="KW-0444">Lipid biosynthesis</keyword>
<dbReference type="STRING" id="568069.A0A1J1IBS5"/>
<dbReference type="PANTHER" id="PTHR22603:SF93">
    <property type="entry name" value="RE24176P"/>
    <property type="match status" value="1"/>
</dbReference>
<keyword evidence="1" id="KW-0443">Lipid metabolism</keyword>
<keyword evidence="2" id="KW-1208">Phospholipid metabolism</keyword>
<dbReference type="InterPro" id="IPR011009">
    <property type="entry name" value="Kinase-like_dom_sf"/>
</dbReference>
<protein>
    <submittedName>
        <fullName evidence="4">CLUMA_CG011060, isoform A</fullName>
    </submittedName>
</protein>
<evidence type="ECO:0000256" key="2">
    <source>
        <dbReference type="ARBA" id="ARBA00023264"/>
    </source>
</evidence>
<dbReference type="OrthoDB" id="3649325at2759"/>
<proteinExistence type="inferred from homology"/>
<organism evidence="4 5">
    <name type="scientific">Clunio marinus</name>
    <dbReference type="NCBI Taxonomy" id="568069"/>
    <lineage>
        <taxon>Eukaryota</taxon>
        <taxon>Metazoa</taxon>
        <taxon>Ecdysozoa</taxon>
        <taxon>Arthropoda</taxon>
        <taxon>Hexapoda</taxon>
        <taxon>Insecta</taxon>
        <taxon>Pterygota</taxon>
        <taxon>Neoptera</taxon>
        <taxon>Endopterygota</taxon>
        <taxon>Diptera</taxon>
        <taxon>Nematocera</taxon>
        <taxon>Chironomoidea</taxon>
        <taxon>Chironomidae</taxon>
        <taxon>Clunio</taxon>
    </lineage>
</organism>
<dbReference type="SUPFAM" id="SSF56112">
    <property type="entry name" value="Protein kinase-like (PK-like)"/>
    <property type="match status" value="1"/>
</dbReference>
<dbReference type="AlphaFoldDB" id="A0A1J1IBS5"/>
<reference evidence="4 5" key="1">
    <citation type="submission" date="2015-04" db="EMBL/GenBank/DDBJ databases">
        <authorList>
            <person name="Syromyatnikov M.Y."/>
            <person name="Popov V.N."/>
        </authorList>
    </citation>
    <scope>NUCLEOTIDE SEQUENCE [LARGE SCALE GENOMIC DNA]</scope>
</reference>
<dbReference type="GO" id="GO:0005737">
    <property type="term" value="C:cytoplasm"/>
    <property type="evidence" value="ECO:0007669"/>
    <property type="project" value="TreeGrafter"/>
</dbReference>
<dbReference type="GO" id="GO:0004305">
    <property type="term" value="F:ethanolamine kinase activity"/>
    <property type="evidence" value="ECO:0007669"/>
    <property type="project" value="TreeGrafter"/>
</dbReference>